<dbReference type="OrthoDB" id="5978002at2759"/>
<dbReference type="InParanoid" id="E0V901"/>
<evidence type="ECO:0008006" key="5">
    <source>
        <dbReference type="Google" id="ProtNLM"/>
    </source>
</evidence>
<dbReference type="KEGG" id="phu:Phum_PHUM002690"/>
<organism>
    <name type="scientific">Pediculus humanus subsp. corporis</name>
    <name type="common">Body louse</name>
    <dbReference type="NCBI Taxonomy" id="121224"/>
    <lineage>
        <taxon>Eukaryota</taxon>
        <taxon>Metazoa</taxon>
        <taxon>Ecdysozoa</taxon>
        <taxon>Arthropoda</taxon>
        <taxon>Hexapoda</taxon>
        <taxon>Insecta</taxon>
        <taxon>Pterygota</taxon>
        <taxon>Neoptera</taxon>
        <taxon>Paraneoptera</taxon>
        <taxon>Psocodea</taxon>
        <taxon>Troctomorpha</taxon>
        <taxon>Phthiraptera</taxon>
        <taxon>Anoplura</taxon>
        <taxon>Pediculidae</taxon>
        <taxon>Pediculus</taxon>
    </lineage>
</organism>
<dbReference type="GO" id="GO:0005737">
    <property type="term" value="C:cytoplasm"/>
    <property type="evidence" value="ECO:0007669"/>
    <property type="project" value="TreeGrafter"/>
</dbReference>
<dbReference type="GO" id="GO:0007141">
    <property type="term" value="P:male meiosis I"/>
    <property type="evidence" value="ECO:0007669"/>
    <property type="project" value="TreeGrafter"/>
</dbReference>
<reference evidence="2" key="1">
    <citation type="submission" date="2007-04" db="EMBL/GenBank/DDBJ databases">
        <title>Annotation of Pediculus humanus corporis strain USDA.</title>
        <authorList>
            <person name="Kirkness E."/>
            <person name="Hannick L."/>
            <person name="Hass B."/>
            <person name="Bruggner R."/>
            <person name="Lawson D."/>
            <person name="Bidwell S."/>
            <person name="Joardar V."/>
            <person name="Caler E."/>
            <person name="Walenz B."/>
            <person name="Inman J."/>
            <person name="Schobel S."/>
            <person name="Galinsky K."/>
            <person name="Amedeo P."/>
            <person name="Strausberg R."/>
        </authorList>
    </citation>
    <scope>NUCLEOTIDE SEQUENCE</scope>
    <source>
        <strain evidence="2">USDA</strain>
    </source>
</reference>
<dbReference type="RefSeq" id="XP_002422595.1">
    <property type="nucleotide sequence ID" value="XM_002422550.1"/>
</dbReference>
<accession>E0V901</accession>
<dbReference type="EnsemblMetazoa" id="PHUM002690-RA">
    <property type="protein sequence ID" value="PHUM002690-PA"/>
    <property type="gene ID" value="PHUM002690"/>
</dbReference>
<dbReference type="Proteomes" id="UP000009046">
    <property type="component" value="Unassembled WGS sequence"/>
</dbReference>
<dbReference type="GO" id="GO:0048255">
    <property type="term" value="P:mRNA stabilization"/>
    <property type="evidence" value="ECO:0007669"/>
    <property type="project" value="TreeGrafter"/>
</dbReference>
<dbReference type="PANTHER" id="PTHR33861">
    <property type="entry name" value="PROTEIN CBG18333"/>
    <property type="match status" value="1"/>
</dbReference>
<dbReference type="eggNOG" id="ENOG502QPMP">
    <property type="taxonomic scope" value="Eukaryota"/>
</dbReference>
<dbReference type="HOGENOM" id="CLU_339580_0_0_1"/>
<sequence length="837" mass="93919">MQNGIFDSSIKSTMPRSYSLWSSSDLLQNNVDNMDLVENLHLCNSMVDDVVAKVLEDETLNSENGDYLKSENDCRFKNSSVSNSFYNISDLNWSNVPCNTEKSTSAIQETELKLSDFNYKSKEFPAFGDFKPNMLDRSSEILSHGLSFNSLNKNFNSLRNFIGGMGESMDSGFASPGEKQIQNSSVLENEELYNYLQLISNNFVKINLNSDVQSNDADLNTRRNFQNQSLPIDLQSNQLLDENDINLYNMNFNSSNLNIESDNSLNCTGINQSLLKQINDQVHTAEDKFRVKKEMYCNQNQSDTFNKASDYKTCVNSSSGNGFSNQSNDIFFNYQVSSPNQYSPVSSDYQKPVLGTDNLVSLQPVKNGNMVNGYGVSHSQFMKTNDIQNMVKTNNYQNYNGKDRESMFHSYPQNLSKNNSSKKSYGAQGFNNYNLGHFDATFDGFYNGVNHETDMRNLNGNVNFTMHFKGHTNNNNNNNNGSKNNNLNEIKNAWNPTGIPKVNGTNSSYLTNSPAEMHPLPQFNAHIDPRSGHMFPPPNPMPHLMGPAPIDSSACPPEFLAELSRAACLSGCYIPGPHENLPYPLFGILPPIYGVRHLRRSGPSSELHLRLEECYDQFKHLEKERKKTEAELARNNPGKKVSSANNIPVPRLPPNPSRVDRLIVDQSREHARVITLIAKMERLRGGKVNENIHTAMEAWLEAIKKVQCRRRDELINANNRHQDMMAGIETYRVQEDKDILALAASIQDLSKASRKARTAMWCSLMVTLLKNLTTSDSKETDSPQNQVDVLAPIVTDGSLNNSSNPSTSSSNNNNKHCDTTTTTTTTATENETTNTNQ</sequence>
<dbReference type="Pfam" id="PF15189">
    <property type="entry name" value="MEIOC"/>
    <property type="match status" value="1"/>
</dbReference>
<name>E0V901_PEDHC</name>
<dbReference type="STRING" id="121224.E0V901"/>
<evidence type="ECO:0000313" key="2">
    <source>
        <dbReference type="EMBL" id="EEB09857.1"/>
    </source>
</evidence>
<evidence type="ECO:0000256" key="1">
    <source>
        <dbReference type="SAM" id="MobiDB-lite"/>
    </source>
</evidence>
<dbReference type="GO" id="GO:0007144">
    <property type="term" value="P:female meiosis I"/>
    <property type="evidence" value="ECO:0007669"/>
    <property type="project" value="TreeGrafter"/>
</dbReference>
<feature type="region of interest" description="Disordered" evidence="1">
    <location>
        <begin position="795"/>
        <end position="837"/>
    </location>
</feature>
<dbReference type="VEuPathDB" id="VectorBase:PHUM002690"/>
<dbReference type="GO" id="GO:0005634">
    <property type="term" value="C:nucleus"/>
    <property type="evidence" value="ECO:0007669"/>
    <property type="project" value="TreeGrafter"/>
</dbReference>
<evidence type="ECO:0000313" key="4">
    <source>
        <dbReference type="Proteomes" id="UP000009046"/>
    </source>
</evidence>
<gene>
    <name evidence="3" type="primary">8233335</name>
    <name evidence="2" type="ORF">Phum_PHUM002690</name>
</gene>
<feature type="compositionally biased region" description="Low complexity" evidence="1">
    <location>
        <begin position="798"/>
        <end position="837"/>
    </location>
</feature>
<dbReference type="GeneID" id="8233335"/>
<reference evidence="3" key="3">
    <citation type="submission" date="2020-05" db="UniProtKB">
        <authorList>
            <consortium name="EnsemblMetazoa"/>
        </authorList>
    </citation>
    <scope>IDENTIFICATION</scope>
    <source>
        <strain evidence="3">USDA</strain>
    </source>
</reference>
<dbReference type="EMBL" id="AAZO01000038">
    <property type="status" value="NOT_ANNOTATED_CDS"/>
    <property type="molecule type" value="Genomic_DNA"/>
</dbReference>
<evidence type="ECO:0000313" key="3">
    <source>
        <dbReference type="EnsemblMetazoa" id="PHUM002690-PA"/>
    </source>
</evidence>
<protein>
    <recommendedName>
        <fullName evidence="5">Meiosis-specific coiled-coil domain-containing protein MEIOC</fullName>
    </recommendedName>
</protein>
<reference evidence="2" key="2">
    <citation type="submission" date="2007-04" db="EMBL/GenBank/DDBJ databases">
        <title>The genome of the human body louse.</title>
        <authorList>
            <consortium name="The Human Body Louse Genome Consortium"/>
            <person name="Kirkness E."/>
            <person name="Walenz B."/>
            <person name="Hass B."/>
            <person name="Bruggner R."/>
            <person name="Strausberg R."/>
        </authorList>
    </citation>
    <scope>NUCLEOTIDE SEQUENCE</scope>
    <source>
        <strain evidence="2">USDA</strain>
    </source>
</reference>
<feature type="region of interest" description="Disordered" evidence="1">
    <location>
        <begin position="626"/>
        <end position="652"/>
    </location>
</feature>
<keyword evidence="4" id="KW-1185">Reference proteome</keyword>
<dbReference type="CTD" id="8233335"/>
<dbReference type="AlphaFoldDB" id="E0V901"/>
<dbReference type="PANTHER" id="PTHR33861:SF5">
    <property type="entry name" value="GAMMA-TUBULIN COMPLEX COMPONENT"/>
    <property type="match status" value="1"/>
</dbReference>
<dbReference type="InterPro" id="IPR027963">
    <property type="entry name" value="MEIOC"/>
</dbReference>
<dbReference type="EMBL" id="DS234988">
    <property type="protein sequence ID" value="EEB09857.1"/>
    <property type="molecule type" value="Genomic_DNA"/>
</dbReference>
<proteinExistence type="predicted"/>